<dbReference type="OMA" id="ENEEMHM"/>
<evidence type="ECO:0000313" key="6">
    <source>
        <dbReference type="Proteomes" id="UP000053097"/>
    </source>
</evidence>
<feature type="compositionally biased region" description="Basic and acidic residues" evidence="1">
    <location>
        <begin position="365"/>
        <end position="380"/>
    </location>
</feature>
<dbReference type="Pfam" id="PF12017">
    <property type="entry name" value="Tnp_P_element"/>
    <property type="match status" value="1"/>
</dbReference>
<dbReference type="Pfam" id="PF21788">
    <property type="entry name" value="TNP-like_GBD"/>
    <property type="match status" value="1"/>
</dbReference>
<organism evidence="5 6">
    <name type="scientific">Ooceraea biroi</name>
    <name type="common">Clonal raider ant</name>
    <name type="synonym">Cerapachys biroi</name>
    <dbReference type="NCBI Taxonomy" id="2015173"/>
    <lineage>
        <taxon>Eukaryota</taxon>
        <taxon>Metazoa</taxon>
        <taxon>Ecdysozoa</taxon>
        <taxon>Arthropoda</taxon>
        <taxon>Hexapoda</taxon>
        <taxon>Insecta</taxon>
        <taxon>Pterygota</taxon>
        <taxon>Neoptera</taxon>
        <taxon>Endopterygota</taxon>
        <taxon>Hymenoptera</taxon>
        <taxon>Apocrita</taxon>
        <taxon>Aculeata</taxon>
        <taxon>Formicoidea</taxon>
        <taxon>Formicidae</taxon>
        <taxon>Dorylinae</taxon>
        <taxon>Ooceraea</taxon>
    </lineage>
</organism>
<sequence length="400" mass="46498">LQDRLKKQKNQSVSKQYESQLRTFALTIHYYFPRAYEYVRSQVNLCLPHTKTISSWYRTINGNTGISTEALEAIKTRVKNTEYILYGSIQFDEMAIREHLEYDGVHFNGYIDITCVNSAWKIPLAYYFVKGISSDGTPTNLSVFRNLGCDFQNISSLQTSFPHPVTNDKIVAFLDPCHMLKLVRNSFGDMHTLIDINNSIIQWSHIIKLHELQENEEMHMGNKLRNAHVHYFKQKMKVRLAAQVFSKSVSDSLLHCKNKLKLNDFFSCEGTIRFLSIFNDLFDILEAVNLCLKESIKDSLAPSFTWWGREGGQRALYNARLTRAIYEAVCGNQHFNKPTRSEFQTHMREALRSAKERLRHKLRGPRTEAADARNHRRDFWSDEQPEMEEIAADAAREELN</sequence>
<feature type="domain" description="THAP9-like helix-turn-helix" evidence="2">
    <location>
        <begin position="10"/>
        <end position="56"/>
    </location>
</feature>
<feature type="domain" description="Transposable element P transposase-like GTP-binding insertion" evidence="4">
    <location>
        <begin position="177"/>
        <end position="294"/>
    </location>
</feature>
<proteinExistence type="predicted"/>
<feature type="region of interest" description="Disordered" evidence="1">
    <location>
        <begin position="362"/>
        <end position="387"/>
    </location>
</feature>
<feature type="non-terminal residue" evidence="5">
    <location>
        <position position="1"/>
    </location>
</feature>
<evidence type="ECO:0000256" key="1">
    <source>
        <dbReference type="SAM" id="MobiDB-lite"/>
    </source>
</evidence>
<dbReference type="InterPro" id="IPR048366">
    <property type="entry name" value="TNP-like_GBD"/>
</dbReference>
<evidence type="ECO:0000259" key="2">
    <source>
        <dbReference type="Pfam" id="PF12017"/>
    </source>
</evidence>
<dbReference type="Proteomes" id="UP000053097">
    <property type="component" value="Unassembled WGS sequence"/>
</dbReference>
<evidence type="ECO:0000313" key="5">
    <source>
        <dbReference type="EMBL" id="EZA51523.1"/>
    </source>
</evidence>
<dbReference type="STRING" id="2015173.A0A026W683"/>
<dbReference type="InterPro" id="IPR048365">
    <property type="entry name" value="TNP-like_RNaseH_N"/>
</dbReference>
<evidence type="ECO:0000259" key="4">
    <source>
        <dbReference type="Pfam" id="PF21788"/>
    </source>
</evidence>
<protein>
    <submittedName>
        <fullName evidence="5">THAP domain-containing protein</fullName>
    </submittedName>
</protein>
<dbReference type="InterPro" id="IPR021896">
    <property type="entry name" value="THAP9-like_HTH"/>
</dbReference>
<dbReference type="AlphaFoldDB" id="A0A026W683"/>
<evidence type="ECO:0000259" key="3">
    <source>
        <dbReference type="Pfam" id="PF21787"/>
    </source>
</evidence>
<dbReference type="OrthoDB" id="7553767at2759"/>
<dbReference type="Pfam" id="PF21787">
    <property type="entry name" value="TNP-like_RNaseH_N"/>
    <property type="match status" value="1"/>
</dbReference>
<feature type="domain" description="Transposable element P transposase-like RNase H" evidence="3">
    <location>
        <begin position="63"/>
        <end position="135"/>
    </location>
</feature>
<reference evidence="5 6" key="1">
    <citation type="journal article" date="2014" name="Curr. Biol.">
        <title>The genome of the clonal raider ant Cerapachys biroi.</title>
        <authorList>
            <person name="Oxley P.R."/>
            <person name="Ji L."/>
            <person name="Fetter-Pruneda I."/>
            <person name="McKenzie S.K."/>
            <person name="Li C."/>
            <person name="Hu H."/>
            <person name="Zhang G."/>
            <person name="Kronauer D.J."/>
        </authorList>
    </citation>
    <scope>NUCLEOTIDE SEQUENCE [LARGE SCALE GENOMIC DNA]</scope>
</reference>
<keyword evidence="6" id="KW-1185">Reference proteome</keyword>
<accession>A0A026W683</accession>
<name>A0A026W683_OOCBI</name>
<gene>
    <name evidence="5" type="ORF">X777_09812</name>
</gene>
<dbReference type="EMBL" id="KK107383">
    <property type="protein sequence ID" value="EZA51523.1"/>
    <property type="molecule type" value="Genomic_DNA"/>
</dbReference>